<reference evidence="6 8" key="1">
    <citation type="submission" date="2020-01" db="EMBL/GenBank/DDBJ databases">
        <authorList>
            <person name="Mishra B."/>
        </authorList>
    </citation>
    <scope>NUCLEOTIDE SEQUENCE [LARGE SCALE GENOMIC DNA]</scope>
</reference>
<dbReference type="Proteomes" id="UP000467841">
    <property type="component" value="Unassembled WGS sequence"/>
</dbReference>
<feature type="domain" description="Ubiquitin-like protease family profile" evidence="5">
    <location>
        <begin position="274"/>
        <end position="420"/>
    </location>
</feature>
<protein>
    <recommendedName>
        <fullName evidence="5">Ubiquitin-like protease family profile domain-containing protein</fullName>
    </recommendedName>
</protein>
<dbReference type="EMBL" id="CACVBM020001069">
    <property type="protein sequence ID" value="CAA7028512.1"/>
    <property type="molecule type" value="Genomic_DNA"/>
</dbReference>
<keyword evidence="3" id="KW-0378">Hydrolase</keyword>
<evidence type="ECO:0000313" key="7">
    <source>
        <dbReference type="EMBL" id="CAA7044166.1"/>
    </source>
</evidence>
<dbReference type="EMBL" id="CACVBM020001295">
    <property type="protein sequence ID" value="CAA7044166.1"/>
    <property type="molecule type" value="Genomic_DNA"/>
</dbReference>
<accession>A0A6D2IN61</accession>
<comment type="similarity">
    <text evidence="1">Belongs to the peptidase C48 family.</text>
</comment>
<dbReference type="Pfam" id="PF02902">
    <property type="entry name" value="Peptidase_C48"/>
    <property type="match status" value="1"/>
</dbReference>
<evidence type="ECO:0000256" key="2">
    <source>
        <dbReference type="ARBA" id="ARBA00022670"/>
    </source>
</evidence>
<evidence type="ECO:0000256" key="3">
    <source>
        <dbReference type="ARBA" id="ARBA00022801"/>
    </source>
</evidence>
<organism evidence="6 8">
    <name type="scientific">Microthlaspi erraticum</name>
    <dbReference type="NCBI Taxonomy" id="1685480"/>
    <lineage>
        <taxon>Eukaryota</taxon>
        <taxon>Viridiplantae</taxon>
        <taxon>Streptophyta</taxon>
        <taxon>Embryophyta</taxon>
        <taxon>Tracheophyta</taxon>
        <taxon>Spermatophyta</taxon>
        <taxon>Magnoliopsida</taxon>
        <taxon>eudicotyledons</taxon>
        <taxon>Gunneridae</taxon>
        <taxon>Pentapetalae</taxon>
        <taxon>rosids</taxon>
        <taxon>malvids</taxon>
        <taxon>Brassicales</taxon>
        <taxon>Brassicaceae</taxon>
        <taxon>Coluteocarpeae</taxon>
        <taxon>Microthlaspi</taxon>
    </lineage>
</organism>
<evidence type="ECO:0000256" key="1">
    <source>
        <dbReference type="ARBA" id="ARBA00005234"/>
    </source>
</evidence>
<dbReference type="InterPro" id="IPR003653">
    <property type="entry name" value="Peptidase_C48_C"/>
</dbReference>
<dbReference type="GO" id="GO:0008234">
    <property type="term" value="F:cysteine-type peptidase activity"/>
    <property type="evidence" value="ECO:0007669"/>
    <property type="project" value="InterPro"/>
</dbReference>
<dbReference type="InterPro" id="IPR038765">
    <property type="entry name" value="Papain-like_cys_pep_sf"/>
</dbReference>
<feature type="compositionally biased region" description="Polar residues" evidence="4">
    <location>
        <begin position="157"/>
        <end position="166"/>
    </location>
</feature>
<dbReference type="GO" id="GO:0006508">
    <property type="term" value="P:proteolysis"/>
    <property type="evidence" value="ECO:0007669"/>
    <property type="project" value="UniProtKB-KW"/>
</dbReference>
<evidence type="ECO:0000313" key="8">
    <source>
        <dbReference type="Proteomes" id="UP000467841"/>
    </source>
</evidence>
<evidence type="ECO:0000313" key="6">
    <source>
        <dbReference type="EMBL" id="CAA7028512.1"/>
    </source>
</evidence>
<proteinExistence type="inferred from homology"/>
<dbReference type="PROSITE" id="PS50600">
    <property type="entry name" value="ULP_PROTEASE"/>
    <property type="match status" value="1"/>
</dbReference>
<feature type="region of interest" description="Disordered" evidence="4">
    <location>
        <begin position="150"/>
        <end position="215"/>
    </location>
</feature>
<dbReference type="OrthoDB" id="2011359at2759"/>
<gene>
    <name evidence="6" type="ORF">MERR_LOCUS15747</name>
    <name evidence="7" type="ORF">MERR_LOCUS31401</name>
</gene>
<dbReference type="SUPFAM" id="SSF54001">
    <property type="entry name" value="Cysteine proteinases"/>
    <property type="match status" value="1"/>
</dbReference>
<name>A0A6D2IN61_9BRAS</name>
<keyword evidence="2" id="KW-0645">Protease</keyword>
<dbReference type="AlphaFoldDB" id="A0A6D2IN61"/>
<keyword evidence="8" id="KW-1185">Reference proteome</keyword>
<evidence type="ECO:0000259" key="5">
    <source>
        <dbReference type="PROSITE" id="PS50600"/>
    </source>
</evidence>
<dbReference type="Gene3D" id="3.40.395.10">
    <property type="entry name" value="Adenoviral Proteinase, Chain A"/>
    <property type="match status" value="1"/>
</dbReference>
<feature type="compositionally biased region" description="Polar residues" evidence="4">
    <location>
        <begin position="185"/>
        <end position="208"/>
    </location>
</feature>
<sequence>MYLDRFHDYPWCRVAFKHLMTAVKGVDLDKSGFAMDGFVEVLQVWAYHCMPEFARKYGAPLPSNPTPPVLAYKGVKGRRYIAEAMLKQVNFNNWTAVEDRTQVYPRWDDVVDDGDVDNIVKALHGELGGRWRWKMTDWIEAGVLVARHPRVEESKSQRGITETESVSQKRHCPWSPSLGQGIEESLQSSPTPSLVSSKWGFRSTTGSSHRPRSSVLQKSPFLGNITVKVIITKKPRVTAQPYNPFAVEDKQVRKELNAFLKSTPGYPKNDKDLYPLRYWWWELITQPQWLSDSQVDAAINVLRLRMHEHPEWFRSERICLVDSGLSLFRPSKYEMFMKSEPNVWGLGKFLPPDSMDYYYGKKPEYCQSLKRWGRDVDDIYIPLNVDQTHWIALMVSIPNRHIVVWDSLPSCIGDPDLETK</sequence>
<evidence type="ECO:0000256" key="4">
    <source>
        <dbReference type="SAM" id="MobiDB-lite"/>
    </source>
</evidence>